<name>A0A563VU24_9CYAN</name>
<protein>
    <submittedName>
        <fullName evidence="1">Uncharacterized protein</fullName>
    </submittedName>
</protein>
<proteinExistence type="predicted"/>
<dbReference type="RefSeq" id="WP_144863201.1">
    <property type="nucleotide sequence ID" value="NZ_LR213768.1"/>
</dbReference>
<evidence type="ECO:0000313" key="1">
    <source>
        <dbReference type="EMBL" id="VEP14976.1"/>
    </source>
</evidence>
<dbReference type="AlphaFoldDB" id="A0A563VU24"/>
<sequence>MMQTIAECYTNGTYYLDKYDLCETKQEEENYIHLKYNPGVITASHYGKYNSEIINKSNKLKITNIYSQDRSRLISTEIKDYKNNKRKFIEYLGGKIITNQTSKIKQESVYDNYCKEERVYCDRDTYESQTIAKRKGWFLWEFTYIKRRYINNILKKETINT</sequence>
<keyword evidence="2" id="KW-1185">Reference proteome</keyword>
<reference evidence="1 2" key="1">
    <citation type="submission" date="2019-01" db="EMBL/GenBank/DDBJ databases">
        <authorList>
            <person name="Brito A."/>
        </authorList>
    </citation>
    <scope>NUCLEOTIDE SEQUENCE [LARGE SCALE GENOMIC DNA]</scope>
    <source>
        <strain evidence="1">1</strain>
    </source>
</reference>
<accession>A0A563VU24</accession>
<dbReference type="Proteomes" id="UP000320055">
    <property type="component" value="Unassembled WGS sequence"/>
</dbReference>
<gene>
    <name evidence="1" type="ORF">H1P_30052</name>
</gene>
<dbReference type="EMBL" id="CAACVJ010000223">
    <property type="protein sequence ID" value="VEP14976.1"/>
    <property type="molecule type" value="Genomic_DNA"/>
</dbReference>
<organism evidence="1 2">
    <name type="scientific">Hyella patelloides LEGE 07179</name>
    <dbReference type="NCBI Taxonomy" id="945734"/>
    <lineage>
        <taxon>Bacteria</taxon>
        <taxon>Bacillati</taxon>
        <taxon>Cyanobacteriota</taxon>
        <taxon>Cyanophyceae</taxon>
        <taxon>Pleurocapsales</taxon>
        <taxon>Hyellaceae</taxon>
        <taxon>Hyella</taxon>
    </lineage>
</organism>
<evidence type="ECO:0000313" key="2">
    <source>
        <dbReference type="Proteomes" id="UP000320055"/>
    </source>
</evidence>